<sequence length="441" mass="49320">MKNLFVSIILALVVLPSCKDADYAKEIHNPLLYSKTVKRLNDIVLENNFPPMIASRNYAYANIAAYEVIAAGDSNYLSLAGQIKHLPSMPKPAAKAETDFQFAALLAFCKVGNAVTFPEGSMDEYVEELKQNAKDAGMPSAIFDNSVVYANAVADSILSWSKKDHYAQTRSASKYTITNEPGTWQPTPPAYAQGVEPHWREIRTLVMDSASQFMPVRPPKYEPENKSSVFYKAVNEVKNIVDSLTTEQKHIADFWDDNPFKLNVVGHVQFATKKFSPPGHWMNIVGIIAHKQNADFDATVSAYAKTSIALFEGFISCWDEKYRSSYVRPETVINKYFSPEWQPYIQTPPFPEYTSGHAVISAAAAEVMTNLFGDNISYTDTSELEFGISNRSFTSVREAAKEAGISRVYGGIHYRYSCEIGTEEGKLVGILVNDRIRMKRK</sequence>
<reference evidence="1" key="1">
    <citation type="submission" date="2019-10" db="EMBL/GenBank/DDBJ databases">
        <title>Draft genome sequence of Panacibacter sp. KCS-6.</title>
        <authorList>
            <person name="Yim K.J."/>
        </authorList>
    </citation>
    <scope>NUCLEOTIDE SEQUENCE</scope>
    <source>
        <strain evidence="1">KCS-6</strain>
    </source>
</reference>
<name>A0A8J8FHG5_9BACT</name>
<organism evidence="1 2">
    <name type="scientific">Limnovirga soli</name>
    <dbReference type="NCBI Taxonomy" id="2656915"/>
    <lineage>
        <taxon>Bacteria</taxon>
        <taxon>Pseudomonadati</taxon>
        <taxon>Bacteroidota</taxon>
        <taxon>Chitinophagia</taxon>
        <taxon>Chitinophagales</taxon>
        <taxon>Chitinophagaceae</taxon>
        <taxon>Limnovirga</taxon>
    </lineage>
</organism>
<dbReference type="CDD" id="cd03398">
    <property type="entry name" value="PAP2_haloperoxidase"/>
    <property type="match status" value="1"/>
</dbReference>
<evidence type="ECO:0000313" key="2">
    <source>
        <dbReference type="Proteomes" id="UP000598971"/>
    </source>
</evidence>
<dbReference type="AlphaFoldDB" id="A0A8J8FHG5"/>
<dbReference type="InterPro" id="IPR052559">
    <property type="entry name" value="V-haloperoxidase"/>
</dbReference>
<accession>A0A8J8FHG5</accession>
<dbReference type="PANTHER" id="PTHR34599:SF2">
    <property type="entry name" value="TRAF-TYPE DOMAIN-CONTAINING PROTEIN"/>
    <property type="match status" value="1"/>
</dbReference>
<keyword evidence="2" id="KW-1185">Reference proteome</keyword>
<dbReference type="InterPro" id="IPR036938">
    <property type="entry name" value="PAP2/HPO_sf"/>
</dbReference>
<dbReference type="PANTHER" id="PTHR34599">
    <property type="entry name" value="PEROXIDASE-RELATED"/>
    <property type="match status" value="1"/>
</dbReference>
<dbReference type="EMBL" id="WHPF01000009">
    <property type="protein sequence ID" value="NNV56444.1"/>
    <property type="molecule type" value="Genomic_DNA"/>
</dbReference>
<dbReference type="RefSeq" id="WP_171608389.1">
    <property type="nucleotide sequence ID" value="NZ_WHPF01000009.1"/>
</dbReference>
<proteinExistence type="predicted"/>
<dbReference type="Gene3D" id="1.10.606.20">
    <property type="match status" value="1"/>
</dbReference>
<protein>
    <submittedName>
        <fullName evidence="1">Phosphatase PAP2 family protein</fullName>
    </submittedName>
</protein>
<dbReference type="SUPFAM" id="SSF48317">
    <property type="entry name" value="Acid phosphatase/Vanadium-dependent haloperoxidase"/>
    <property type="match status" value="1"/>
</dbReference>
<comment type="caution">
    <text evidence="1">The sequence shown here is derived from an EMBL/GenBank/DDBJ whole genome shotgun (WGS) entry which is preliminary data.</text>
</comment>
<dbReference type="Proteomes" id="UP000598971">
    <property type="component" value="Unassembled WGS sequence"/>
</dbReference>
<evidence type="ECO:0000313" key="1">
    <source>
        <dbReference type="EMBL" id="NNV56444.1"/>
    </source>
</evidence>
<gene>
    <name evidence="1" type="ORF">GD597_13315</name>
</gene>